<gene>
    <name evidence="2" type="ordered locus">Weevi_1646</name>
</gene>
<evidence type="ECO:0008006" key="4">
    <source>
        <dbReference type="Google" id="ProtNLM"/>
    </source>
</evidence>
<dbReference type="PANTHER" id="PTHR30327">
    <property type="entry name" value="UNCHARACTERIZED PROTEIN YQGE"/>
    <property type="match status" value="1"/>
</dbReference>
<dbReference type="Gene3D" id="3.40.1740.10">
    <property type="entry name" value="VC0467-like"/>
    <property type="match status" value="1"/>
</dbReference>
<dbReference type="Proteomes" id="UP000008641">
    <property type="component" value="Chromosome"/>
</dbReference>
<dbReference type="InterPro" id="IPR003774">
    <property type="entry name" value="AlgH-like"/>
</dbReference>
<dbReference type="HOGENOM" id="CLU_057596_2_1_10"/>
<dbReference type="EMBL" id="CP002455">
    <property type="protein sequence ID" value="ADX68343.1"/>
    <property type="molecule type" value="Genomic_DNA"/>
</dbReference>
<evidence type="ECO:0000313" key="2">
    <source>
        <dbReference type="EMBL" id="ADX68343.1"/>
    </source>
</evidence>
<dbReference type="GO" id="GO:0005829">
    <property type="term" value="C:cytosol"/>
    <property type="evidence" value="ECO:0007669"/>
    <property type="project" value="TreeGrafter"/>
</dbReference>
<reference evidence="2 3" key="1">
    <citation type="journal article" date="2011" name="Stand. Genomic Sci.">
        <title>Complete genome sequence of Weeksella virosa type strain (9751).</title>
        <authorList>
            <person name="Lang E."/>
            <person name="Teshima H."/>
            <person name="Lucas S."/>
            <person name="Lapidus A."/>
            <person name="Hammon N."/>
            <person name="Deshpande S."/>
            <person name="Nolan M."/>
            <person name="Cheng J.F."/>
            <person name="Pitluck S."/>
            <person name="Liolios K."/>
            <person name="Pagani I."/>
            <person name="Mikhailova N."/>
            <person name="Ivanova N."/>
            <person name="Mavromatis K."/>
            <person name="Pati A."/>
            <person name="Tapia R."/>
            <person name="Han C."/>
            <person name="Goodwin L."/>
            <person name="Chen A."/>
            <person name="Palaniappan K."/>
            <person name="Land M."/>
            <person name="Hauser L."/>
            <person name="Chang Y.J."/>
            <person name="Jeffries C.D."/>
            <person name="Brambilla E.M."/>
            <person name="Kopitz M."/>
            <person name="Rohde M."/>
            <person name="Goker M."/>
            <person name="Tindall B.J."/>
            <person name="Detter J.C."/>
            <person name="Woyke T."/>
            <person name="Bristow J."/>
            <person name="Eisen J.A."/>
            <person name="Markowitz V."/>
            <person name="Hugenholtz P."/>
            <person name="Klenk H.P."/>
            <person name="Kyrpides N.C."/>
        </authorList>
    </citation>
    <scope>NUCLEOTIDE SEQUENCE [LARGE SCALE GENOMIC DNA]</scope>
    <source>
        <strain evidence="3">ATCC 43766 / DSM 16922 / JCM 21250 / NBRC 16016 / NCTC 11634 / CL345/78</strain>
    </source>
</reference>
<dbReference type="AlphaFoldDB" id="F0NZJ6"/>
<organism evidence="2 3">
    <name type="scientific">Weeksella virosa (strain ATCC 43766 / DSM 16922 / JCM 21250 / CCUG 30538 / CDC 9751 / IAM 14551 / NBRC 16016 / NCTC 11634 / CL345/78)</name>
    <dbReference type="NCBI Taxonomy" id="865938"/>
    <lineage>
        <taxon>Bacteria</taxon>
        <taxon>Pseudomonadati</taxon>
        <taxon>Bacteroidota</taxon>
        <taxon>Flavobacteriia</taxon>
        <taxon>Flavobacteriales</taxon>
        <taxon>Weeksellaceae</taxon>
        <taxon>Weeksella</taxon>
    </lineage>
</organism>
<keyword evidence="3" id="KW-1185">Reference proteome</keyword>
<sequence>MENKRINKGDILIAKPTLNNDIFNRSVVIITEHSEKGSVGFILNKSSNIPLHIFVSQMNSDSIVYEGGPVDKENIYYLHSRPDLIRESEKIAENIYWSGNYEDVREAINMGKIGDDEIRFYLGYSGWSSRQLEIELEMNAWILVRERIDIFRDWEVDLWKKQLTKLGGENLIWVNTPADPSMN</sequence>
<dbReference type="KEGG" id="wvi:Weevi_1646"/>
<protein>
    <recommendedName>
        <fullName evidence="4">Transcriptional regulator</fullName>
    </recommendedName>
</protein>
<dbReference type="SUPFAM" id="SSF143456">
    <property type="entry name" value="VC0467-like"/>
    <property type="match status" value="1"/>
</dbReference>
<dbReference type="OrthoDB" id="9807486at2"/>
<dbReference type="RefSeq" id="WP_013598732.1">
    <property type="nucleotide sequence ID" value="NC_015144.1"/>
</dbReference>
<accession>F0NZJ6</accession>
<evidence type="ECO:0000256" key="1">
    <source>
        <dbReference type="ARBA" id="ARBA00009600"/>
    </source>
</evidence>
<dbReference type="eggNOG" id="COG1678">
    <property type="taxonomic scope" value="Bacteria"/>
</dbReference>
<dbReference type="PANTHER" id="PTHR30327:SF1">
    <property type="entry name" value="UPF0301 PROTEIN YQGE"/>
    <property type="match status" value="1"/>
</dbReference>
<dbReference type="Pfam" id="PF02622">
    <property type="entry name" value="DUF179"/>
    <property type="match status" value="1"/>
</dbReference>
<name>F0NZJ6_WEEVC</name>
<evidence type="ECO:0000313" key="3">
    <source>
        <dbReference type="Proteomes" id="UP000008641"/>
    </source>
</evidence>
<dbReference type="STRING" id="865938.Weevi_1646"/>
<comment type="similarity">
    <text evidence="1">Belongs to the UPF0301 (AlgH) family.</text>
</comment>
<proteinExistence type="inferred from homology"/>
<reference evidence="3" key="2">
    <citation type="journal article" date="2011" name="Stand. Genomic Sci.">
        <title>Complete genome sequence of Weeksella virosa type strain (9751T).</title>
        <authorList>
            <person name="Lang E."/>
            <person name="Teshima H."/>
            <person name="Lucas S."/>
            <person name="Lapidus A."/>
            <person name="Hammon N."/>
            <person name="Deshpande S."/>
            <person name="Nolan M."/>
            <person name="Cheng J."/>
            <person name="Pitluck S."/>
            <person name="Liolios K."/>
            <person name="Pagani I."/>
            <person name="Mikhailova N."/>
            <person name="Ivanova N."/>
            <person name="Mavromatis K."/>
            <person name="Pati A."/>
            <person name="Tapia R."/>
            <person name="Han C."/>
            <person name="Goodwin L."/>
            <person name="Chen A."/>
            <person name="Palaniappan K."/>
            <person name="Land M."/>
            <person name="Hauser L."/>
            <person name="Chang Y."/>
            <person name="Jeffries C."/>
            <person name="Brambilla E."/>
            <person name="Kopitz M."/>
            <person name="Rohde M."/>
            <person name="Goker M."/>
            <person name="Tindall B."/>
            <person name="Detter J."/>
            <person name="Woyke T."/>
            <person name="Bristow J."/>
            <person name="Eisen J."/>
            <person name="Markowitz V."/>
            <person name="Hugenholtz P."/>
            <person name="Klenk H."/>
            <person name="Kyrpides N."/>
        </authorList>
    </citation>
    <scope>NUCLEOTIDE SEQUENCE [LARGE SCALE GENOMIC DNA]</scope>
    <source>
        <strain evidence="3">ATCC 43766 / DSM 16922 / JCM 21250 / NBRC 16016 / NCTC 11634 / CL345/78</strain>
    </source>
</reference>